<accession>A0A1J1GNS4</accession>
<evidence type="ECO:0000313" key="3">
    <source>
        <dbReference type="Proteomes" id="UP000220158"/>
    </source>
</evidence>
<dbReference type="VEuPathDB" id="PlasmoDB:PRELSG_9901600"/>
<evidence type="ECO:0000313" key="2">
    <source>
        <dbReference type="EMBL" id="CRG85675.1"/>
    </source>
</evidence>
<protein>
    <submittedName>
        <fullName evidence="2">Uncharacterized protein</fullName>
    </submittedName>
</protein>
<dbReference type="RefSeq" id="XP_028531339.1">
    <property type="nucleotide sequence ID" value="XM_028677645.1"/>
</dbReference>
<dbReference type="Proteomes" id="UP000220158">
    <property type="component" value="Unassembled WGS sequence"/>
</dbReference>
<dbReference type="KEGG" id="prel:PRELSG_9901600"/>
<sequence length="400" mass="47107">MNISKVFNFFNLLLVSNSLAFIFNVNSLTILFNYVLLSDNYKLGFITKRNLAEMLQETIFDDVFNERVNFLSGEDLLKKYNWGEYLSSCEILFNYGDTNEPLKDILYNTERNLSIINGNFSKLGITLAFSMLMKVYNRIMTRYNLQEHYPPQSKNSNMKQVLLCEKNYTDSLISYLYKGEDIIDISNTGEKLGGIEVNLRDELHSLDIQSFNKHNCALANTIKHKIGDSFEYFNRRFLKYNKNEMYVKELLNLEYKSLVTVVDTMSIKSNTYEPISLLAHLIINTIYFHYDDRTIYISYETFKNVYERILQRVITLNPSELTRRTVNYLLNIYFLEKQLTITHIINELKYDESNTQENVKDMDAIRNEIIQSLQLNNITLSLEKVNEMTLRVFRSTKDII</sequence>
<evidence type="ECO:0000256" key="1">
    <source>
        <dbReference type="SAM" id="Phobius"/>
    </source>
</evidence>
<feature type="transmembrane region" description="Helical" evidence="1">
    <location>
        <begin position="12"/>
        <end position="37"/>
    </location>
</feature>
<dbReference type="EMBL" id="CVMU01000449">
    <property type="protein sequence ID" value="CRG85675.1"/>
    <property type="molecule type" value="Genomic_DNA"/>
</dbReference>
<keyword evidence="1" id="KW-1133">Transmembrane helix</keyword>
<reference evidence="2 3" key="1">
    <citation type="submission" date="2015-04" db="EMBL/GenBank/DDBJ databases">
        <authorList>
            <consortium name="Pathogen Informatics"/>
        </authorList>
    </citation>
    <scope>NUCLEOTIDE SEQUENCE [LARGE SCALE GENOMIC DNA]</scope>
    <source>
        <strain evidence="2 3">SGS1</strain>
    </source>
</reference>
<name>A0A1J1GNS4_PLARL</name>
<dbReference type="AlphaFoldDB" id="A0A1J1GNS4"/>
<keyword evidence="1" id="KW-0812">Transmembrane</keyword>
<gene>
    <name evidence="2" type="ORF">PRELSG_9901600</name>
</gene>
<keyword evidence="1" id="KW-0472">Membrane</keyword>
<dbReference type="GeneID" id="39739127"/>
<keyword evidence="3" id="KW-1185">Reference proteome</keyword>
<proteinExistence type="predicted"/>
<organism evidence="2 3">
    <name type="scientific">Plasmodium relictum</name>
    <dbReference type="NCBI Taxonomy" id="85471"/>
    <lineage>
        <taxon>Eukaryota</taxon>
        <taxon>Sar</taxon>
        <taxon>Alveolata</taxon>
        <taxon>Apicomplexa</taxon>
        <taxon>Aconoidasida</taxon>
        <taxon>Haemosporida</taxon>
        <taxon>Plasmodiidae</taxon>
        <taxon>Plasmodium</taxon>
        <taxon>Plasmodium (Haemamoeba)</taxon>
    </lineage>
</organism>